<dbReference type="OrthoDB" id="8776491at2"/>
<dbReference type="CDD" id="cd07247">
    <property type="entry name" value="SgaA_N_like"/>
    <property type="match status" value="1"/>
</dbReference>
<accession>A0A1I2ATA2</accession>
<dbReference type="PANTHER" id="PTHR33993">
    <property type="entry name" value="GLYOXALASE-RELATED"/>
    <property type="match status" value="1"/>
</dbReference>
<feature type="domain" description="VOC" evidence="1">
    <location>
        <begin position="13"/>
        <end position="131"/>
    </location>
</feature>
<proteinExistence type="predicted"/>
<evidence type="ECO:0000313" key="3">
    <source>
        <dbReference type="Proteomes" id="UP000199119"/>
    </source>
</evidence>
<dbReference type="EMBL" id="FONX01000002">
    <property type="protein sequence ID" value="SFE47211.1"/>
    <property type="molecule type" value="Genomic_DNA"/>
</dbReference>
<reference evidence="3" key="1">
    <citation type="submission" date="2016-10" db="EMBL/GenBank/DDBJ databases">
        <authorList>
            <person name="Varghese N."/>
            <person name="Submissions S."/>
        </authorList>
    </citation>
    <scope>NUCLEOTIDE SEQUENCE [LARGE SCALE GENOMIC DNA]</scope>
    <source>
        <strain evidence="3">DSM 27981</strain>
    </source>
</reference>
<dbReference type="SUPFAM" id="SSF54593">
    <property type="entry name" value="Glyoxalase/Bleomycin resistance protein/Dihydroxybiphenyl dioxygenase"/>
    <property type="match status" value="1"/>
</dbReference>
<dbReference type="InterPro" id="IPR037523">
    <property type="entry name" value="VOC_core"/>
</dbReference>
<evidence type="ECO:0000259" key="1">
    <source>
        <dbReference type="PROSITE" id="PS51819"/>
    </source>
</evidence>
<dbReference type="PROSITE" id="PS51819">
    <property type="entry name" value="VOC"/>
    <property type="match status" value="1"/>
</dbReference>
<dbReference type="InterPro" id="IPR029068">
    <property type="entry name" value="Glyas_Bleomycin-R_OHBP_Dase"/>
</dbReference>
<protein>
    <recommendedName>
        <fullName evidence="1">VOC domain-containing protein</fullName>
    </recommendedName>
</protein>
<organism evidence="2 3">
    <name type="scientific">Paracidovorax wautersii</name>
    <dbReference type="NCBI Taxonomy" id="1177982"/>
    <lineage>
        <taxon>Bacteria</taxon>
        <taxon>Pseudomonadati</taxon>
        <taxon>Pseudomonadota</taxon>
        <taxon>Betaproteobacteria</taxon>
        <taxon>Burkholderiales</taxon>
        <taxon>Comamonadaceae</taxon>
        <taxon>Paracidovorax</taxon>
    </lineage>
</organism>
<dbReference type="InterPro" id="IPR041581">
    <property type="entry name" value="Glyoxalase_6"/>
</dbReference>
<gene>
    <name evidence="2" type="ORF">SAMN04489711_102217</name>
</gene>
<dbReference type="Proteomes" id="UP000199119">
    <property type="component" value="Unassembled WGS sequence"/>
</dbReference>
<dbReference type="PANTHER" id="PTHR33993:SF2">
    <property type="entry name" value="VOC DOMAIN-CONTAINING PROTEIN"/>
    <property type="match status" value="1"/>
</dbReference>
<sequence length="133" mass="13859">MSASTPSAITTTAINWFEIPCADLPRAQAFYEQVLARPMQHEDFGGGPMVLFARDGGATGGCLCTGPDYRVAPGAGVRIYLDCSPSLDAAVARIAPAGGQVVGEVLELPRGIGYIAHMVDVDGNTIGLHAQTR</sequence>
<evidence type="ECO:0000313" key="2">
    <source>
        <dbReference type="EMBL" id="SFE47211.1"/>
    </source>
</evidence>
<dbReference type="Pfam" id="PF18029">
    <property type="entry name" value="Glyoxalase_6"/>
    <property type="match status" value="1"/>
</dbReference>
<dbReference type="RefSeq" id="WP_092937710.1">
    <property type="nucleotide sequence ID" value="NZ_FONX01000002.1"/>
</dbReference>
<name>A0A1I2ATA2_9BURK</name>
<dbReference type="InterPro" id="IPR052164">
    <property type="entry name" value="Anthracycline_SecMetBiosynth"/>
</dbReference>
<dbReference type="STRING" id="1177982.SAMN04489711_102217"/>
<dbReference type="Gene3D" id="3.10.180.10">
    <property type="entry name" value="2,3-Dihydroxybiphenyl 1,2-Dioxygenase, domain 1"/>
    <property type="match status" value="1"/>
</dbReference>
<keyword evidence="3" id="KW-1185">Reference proteome</keyword>
<dbReference type="AlphaFoldDB" id="A0A1I2ATA2"/>